<keyword evidence="3" id="KW-1185">Reference proteome</keyword>
<reference evidence="2 3" key="1">
    <citation type="submission" date="2017-11" db="EMBL/GenBank/DDBJ databases">
        <title>De-novo sequencing of pomegranate (Punica granatum L.) genome.</title>
        <authorList>
            <person name="Akparov Z."/>
            <person name="Amiraslanov A."/>
            <person name="Hajiyeva S."/>
            <person name="Abbasov M."/>
            <person name="Kaur K."/>
            <person name="Hamwieh A."/>
            <person name="Solovyev V."/>
            <person name="Salamov A."/>
            <person name="Braich B."/>
            <person name="Kosarev P."/>
            <person name="Mahmoud A."/>
            <person name="Hajiyev E."/>
            <person name="Babayeva S."/>
            <person name="Izzatullayeva V."/>
            <person name="Mammadov A."/>
            <person name="Mammadov A."/>
            <person name="Sharifova S."/>
            <person name="Ojaghi J."/>
            <person name="Eynullazada K."/>
            <person name="Bayramov B."/>
            <person name="Abdulazimova A."/>
            <person name="Shahmuradov I."/>
        </authorList>
    </citation>
    <scope>NUCLEOTIDE SEQUENCE [LARGE SCALE GENOMIC DNA]</scope>
    <source>
        <strain evidence="3">cv. AG2017</strain>
        <tissue evidence="2">Leaf</tissue>
    </source>
</reference>
<dbReference type="SUPFAM" id="SSF56672">
    <property type="entry name" value="DNA/RNA polymerases"/>
    <property type="match status" value="1"/>
</dbReference>
<evidence type="ECO:0000313" key="3">
    <source>
        <dbReference type="Proteomes" id="UP000233551"/>
    </source>
</evidence>
<feature type="domain" description="Reverse transcriptase" evidence="1">
    <location>
        <begin position="261"/>
        <end position="410"/>
    </location>
</feature>
<evidence type="ECO:0000313" key="2">
    <source>
        <dbReference type="EMBL" id="PKI47718.1"/>
    </source>
</evidence>
<proteinExistence type="predicted"/>
<protein>
    <recommendedName>
        <fullName evidence="1">Reverse transcriptase domain-containing protein</fullName>
    </recommendedName>
</protein>
<comment type="caution">
    <text evidence="2">The sequence shown here is derived from an EMBL/GenBank/DDBJ whole genome shotgun (WGS) entry which is preliminary data.</text>
</comment>
<dbReference type="PANTHER" id="PTHR46890">
    <property type="entry name" value="NON-LTR RETROLELEMENT REVERSE TRANSCRIPTASE-LIKE PROTEIN-RELATED"/>
    <property type="match status" value="1"/>
</dbReference>
<gene>
    <name evidence="2" type="ORF">CRG98_031851</name>
</gene>
<organism evidence="2 3">
    <name type="scientific">Punica granatum</name>
    <name type="common">Pomegranate</name>
    <dbReference type="NCBI Taxonomy" id="22663"/>
    <lineage>
        <taxon>Eukaryota</taxon>
        <taxon>Viridiplantae</taxon>
        <taxon>Streptophyta</taxon>
        <taxon>Embryophyta</taxon>
        <taxon>Tracheophyta</taxon>
        <taxon>Spermatophyta</taxon>
        <taxon>Magnoliopsida</taxon>
        <taxon>eudicotyledons</taxon>
        <taxon>Gunneridae</taxon>
        <taxon>Pentapetalae</taxon>
        <taxon>rosids</taxon>
        <taxon>malvids</taxon>
        <taxon>Myrtales</taxon>
        <taxon>Lythraceae</taxon>
        <taxon>Punica</taxon>
    </lineage>
</organism>
<dbReference type="STRING" id="22663.A0A2I0IUP5"/>
<dbReference type="AlphaFoldDB" id="A0A2I0IUP5"/>
<dbReference type="InterPro" id="IPR043502">
    <property type="entry name" value="DNA/RNA_pol_sf"/>
</dbReference>
<evidence type="ECO:0000259" key="1">
    <source>
        <dbReference type="Pfam" id="PF00078"/>
    </source>
</evidence>
<dbReference type="CDD" id="cd01650">
    <property type="entry name" value="RT_nLTR_like"/>
    <property type="match status" value="1"/>
</dbReference>
<dbReference type="InterPro" id="IPR000477">
    <property type="entry name" value="RT_dom"/>
</dbReference>
<accession>A0A2I0IUP5</accession>
<sequence>MVEEELNVQMDGRSVHEFEDEEDIDDFATELSEQVHEVTPVNPKPARAAAAGVARAVQMLQGKKGGNIRKGVSVVDVRVIGKSDLFIHCLIDDRRGRGSTPEATSMSTVAEARDQNSSFFFGSVKAKYARDSITMLFNDQGVKLQQVDDIKQEAVQFYTQLLGQANPVGHPSVGSLQEIVGLWLNQDACLQLEADVTEDEIQEALFSMNGDKSQGPDGFTTHFFKTAWSIIRDDFFKAARYFFQMGKMNREANSTINTLVPKKVEADRMKDFLPISCCNTFYKCITKVLANRIKGKLPSTISKSQSAFIRGRRIADNILLAHELVKGYNRASVSPRCAIKVDPMKAFDSLGGDFILNLLRAMGFPEKFVIWIEGCITHPYLSVSVNGSLNGYFPRGRGLRQGDPLSPMECLSCLLGVKSCRLGIYVLRMTSSSSPMLMILNKPRDGCHTSFWFDSWLPVGPLITYCANGVQRFPTISRTDIVASVFKDGVWRWPRTRDPQARQIIDLVAEVLITAADEILWRVDKAAESRDHLFFSCPVTGNIWLSVMSRIGVHRSSVSWYSESEWIIAFKGSSLICSSVEPFDPIWKGHYRNGRPPRIRTHAMATVGATKGVSPESTLFPCNVDEFL</sequence>
<dbReference type="Pfam" id="PF00078">
    <property type="entry name" value="RVT_1"/>
    <property type="match status" value="1"/>
</dbReference>
<dbReference type="PANTHER" id="PTHR46890:SF48">
    <property type="entry name" value="RNA-DIRECTED DNA POLYMERASE"/>
    <property type="match status" value="1"/>
</dbReference>
<dbReference type="InterPro" id="IPR052343">
    <property type="entry name" value="Retrotransposon-Effector_Assoc"/>
</dbReference>
<name>A0A2I0IUP5_PUNGR</name>
<dbReference type="Proteomes" id="UP000233551">
    <property type="component" value="Unassembled WGS sequence"/>
</dbReference>
<dbReference type="EMBL" id="PGOL01002464">
    <property type="protein sequence ID" value="PKI47718.1"/>
    <property type="molecule type" value="Genomic_DNA"/>
</dbReference>